<evidence type="ECO:0000313" key="2">
    <source>
        <dbReference type="Proteomes" id="UP000799428"/>
    </source>
</evidence>
<keyword evidence="2" id="KW-1185">Reference proteome</keyword>
<gene>
    <name evidence="1" type="ORF">K504DRAFT_462238</name>
</gene>
<proteinExistence type="predicted"/>
<evidence type="ECO:0000313" key="1">
    <source>
        <dbReference type="EMBL" id="KAF2713735.1"/>
    </source>
</evidence>
<protein>
    <submittedName>
        <fullName evidence="1">Uncharacterized protein</fullName>
    </submittedName>
</protein>
<organism evidence="1 2">
    <name type="scientific">Pleomassaria siparia CBS 279.74</name>
    <dbReference type="NCBI Taxonomy" id="1314801"/>
    <lineage>
        <taxon>Eukaryota</taxon>
        <taxon>Fungi</taxon>
        <taxon>Dikarya</taxon>
        <taxon>Ascomycota</taxon>
        <taxon>Pezizomycotina</taxon>
        <taxon>Dothideomycetes</taxon>
        <taxon>Pleosporomycetidae</taxon>
        <taxon>Pleosporales</taxon>
        <taxon>Pleomassariaceae</taxon>
        <taxon>Pleomassaria</taxon>
    </lineage>
</organism>
<dbReference type="Proteomes" id="UP000799428">
    <property type="component" value="Unassembled WGS sequence"/>
</dbReference>
<accession>A0A6G1KMG1</accession>
<dbReference type="EMBL" id="MU005765">
    <property type="protein sequence ID" value="KAF2713735.1"/>
    <property type="molecule type" value="Genomic_DNA"/>
</dbReference>
<name>A0A6G1KMG1_9PLEO</name>
<dbReference type="AlphaFoldDB" id="A0A6G1KMG1"/>
<reference evidence="1" key="1">
    <citation type="journal article" date="2020" name="Stud. Mycol.">
        <title>101 Dothideomycetes genomes: a test case for predicting lifestyles and emergence of pathogens.</title>
        <authorList>
            <person name="Haridas S."/>
            <person name="Albert R."/>
            <person name="Binder M."/>
            <person name="Bloem J."/>
            <person name="Labutti K."/>
            <person name="Salamov A."/>
            <person name="Andreopoulos B."/>
            <person name="Baker S."/>
            <person name="Barry K."/>
            <person name="Bills G."/>
            <person name="Bluhm B."/>
            <person name="Cannon C."/>
            <person name="Castanera R."/>
            <person name="Culley D."/>
            <person name="Daum C."/>
            <person name="Ezra D."/>
            <person name="Gonzalez J."/>
            <person name="Henrissat B."/>
            <person name="Kuo A."/>
            <person name="Liang C."/>
            <person name="Lipzen A."/>
            <person name="Lutzoni F."/>
            <person name="Magnuson J."/>
            <person name="Mondo S."/>
            <person name="Nolan M."/>
            <person name="Ohm R."/>
            <person name="Pangilinan J."/>
            <person name="Park H.-J."/>
            <person name="Ramirez L."/>
            <person name="Alfaro M."/>
            <person name="Sun H."/>
            <person name="Tritt A."/>
            <person name="Yoshinaga Y."/>
            <person name="Zwiers L.-H."/>
            <person name="Turgeon B."/>
            <person name="Goodwin S."/>
            <person name="Spatafora J."/>
            <person name="Crous P."/>
            <person name="Grigoriev I."/>
        </authorList>
    </citation>
    <scope>NUCLEOTIDE SEQUENCE</scope>
    <source>
        <strain evidence="1">CBS 279.74</strain>
    </source>
</reference>
<sequence>MPKNDKPTDMEKLTMAMRKGGLNGHRGHKGVYVPPGLSLDDELLILAGATCGSEPHSPSLRVSSVTRSGTSFLENKTSVEETVGDKYGHYVDYSNDELAKAELPETWEELNALGFFISDRLWRDRDEGDVVDRVVFSPTEHPDYPCWLPHHHINKAILEAHAEMFASERQAKDPDTMDTSGGG</sequence>